<feature type="region of interest" description="Disordered" evidence="1">
    <location>
        <begin position="239"/>
        <end position="328"/>
    </location>
</feature>
<evidence type="ECO:0000313" key="2">
    <source>
        <dbReference type="EMBL" id="KAJ8494426.1"/>
    </source>
</evidence>
<feature type="compositionally biased region" description="Low complexity" evidence="1">
    <location>
        <begin position="291"/>
        <end position="300"/>
    </location>
</feature>
<feature type="region of interest" description="Disordered" evidence="1">
    <location>
        <begin position="190"/>
        <end position="227"/>
    </location>
</feature>
<organism evidence="2 3">
    <name type="scientific">Trametes cubensis</name>
    <dbReference type="NCBI Taxonomy" id="1111947"/>
    <lineage>
        <taxon>Eukaryota</taxon>
        <taxon>Fungi</taxon>
        <taxon>Dikarya</taxon>
        <taxon>Basidiomycota</taxon>
        <taxon>Agaricomycotina</taxon>
        <taxon>Agaricomycetes</taxon>
        <taxon>Polyporales</taxon>
        <taxon>Polyporaceae</taxon>
        <taxon>Trametes</taxon>
    </lineage>
</organism>
<feature type="compositionally biased region" description="Polar residues" evidence="1">
    <location>
        <begin position="239"/>
        <end position="255"/>
    </location>
</feature>
<sequence>MDGDRPRSRSITPSENCSPSRRTQSLPPAVERARSPPHSDTDALSYGTNGDVDAEMEDEPDAEEDTIRLSGASNPPTVGDGLQTDGRGTDGSVDLGQFEVQSQPLRLSPNDPWPAVTQVIVDAIHDIRAIFHDARADLLTAQEPRNVLQAIYNPIANAADTLGEELDDIFVHALGMEPRHYRWLLRSGRGPTLRRTAPPTLAATSGAAMEPATSGGPPQARDDVPMDDTDARSMVSALTVLSSGPSSRAMTPQTPRSDHSRTGSVGNQRRDKGKGKARAERVDTPPPTATPTPYGSPAAPMRKRQRSDTATSYDEARPYSSAPNLPNPRTVELLMRRYPNATLEQILSISDAYAGTSTATYAEVAARPATPASTASSRGSARAASRNSTRVEAEVKRKSRKRRRVRTPRGAASRLYVRFARPPMGEARESPLTMVCAINDTFANHPDENMQMRVMSADWTAAGQIIFQFLDVPREGAENIIRDFVHARNWGPGNDLNMITVERHIRTSQLCFRGVACIGDDRQPLDARQVAEAAFRNSPMWQEMLPLIRRVSFIPPPDGLLDDHAGRRNC</sequence>
<dbReference type="EMBL" id="JAPEVG010000036">
    <property type="protein sequence ID" value="KAJ8494426.1"/>
    <property type="molecule type" value="Genomic_DNA"/>
</dbReference>
<name>A0AAD7U2G8_9APHY</name>
<proteinExistence type="predicted"/>
<gene>
    <name evidence="2" type="ORF">ONZ51_g2323</name>
</gene>
<keyword evidence="3" id="KW-1185">Reference proteome</keyword>
<dbReference type="Proteomes" id="UP001215151">
    <property type="component" value="Unassembled WGS sequence"/>
</dbReference>
<accession>A0AAD7U2G8</accession>
<dbReference type="AlphaFoldDB" id="A0AAD7U2G8"/>
<feature type="region of interest" description="Disordered" evidence="1">
    <location>
        <begin position="1"/>
        <end position="92"/>
    </location>
</feature>
<feature type="compositionally biased region" description="Polar residues" evidence="1">
    <location>
        <begin position="9"/>
        <end position="26"/>
    </location>
</feature>
<evidence type="ECO:0000313" key="3">
    <source>
        <dbReference type="Proteomes" id="UP001215151"/>
    </source>
</evidence>
<comment type="caution">
    <text evidence="2">The sequence shown here is derived from an EMBL/GenBank/DDBJ whole genome shotgun (WGS) entry which is preliminary data.</text>
</comment>
<feature type="compositionally biased region" description="Acidic residues" evidence="1">
    <location>
        <begin position="52"/>
        <end position="64"/>
    </location>
</feature>
<feature type="compositionally biased region" description="Low complexity" evidence="1">
    <location>
        <begin position="365"/>
        <end position="388"/>
    </location>
</feature>
<reference evidence="2" key="1">
    <citation type="submission" date="2022-11" db="EMBL/GenBank/DDBJ databases">
        <title>Genome Sequence of Cubamyces cubensis.</title>
        <authorList>
            <person name="Buettner E."/>
        </authorList>
    </citation>
    <scope>NUCLEOTIDE SEQUENCE</scope>
    <source>
        <strain evidence="2">MPL-01</strain>
    </source>
</reference>
<feature type="region of interest" description="Disordered" evidence="1">
    <location>
        <begin position="365"/>
        <end position="408"/>
    </location>
</feature>
<feature type="compositionally biased region" description="Basic and acidic residues" evidence="1">
    <location>
        <begin position="31"/>
        <end position="41"/>
    </location>
</feature>
<evidence type="ECO:0000256" key="1">
    <source>
        <dbReference type="SAM" id="MobiDB-lite"/>
    </source>
</evidence>
<feature type="compositionally biased region" description="Basic residues" evidence="1">
    <location>
        <begin position="397"/>
        <end position="407"/>
    </location>
</feature>
<protein>
    <submittedName>
        <fullName evidence="2">Uncharacterized protein</fullName>
    </submittedName>
</protein>